<keyword evidence="5 7" id="KW-1133">Transmembrane helix</keyword>
<dbReference type="AlphaFoldDB" id="A0A1G7D2K3"/>
<evidence type="ECO:0000313" key="11">
    <source>
        <dbReference type="Proteomes" id="UP000182744"/>
    </source>
</evidence>
<accession>A0A1G7D2K3</accession>
<keyword evidence="10" id="KW-0762">Sugar transport</keyword>
<dbReference type="SUPFAM" id="SSF161098">
    <property type="entry name" value="MetI-like"/>
    <property type="match status" value="1"/>
</dbReference>
<evidence type="ECO:0000256" key="1">
    <source>
        <dbReference type="ARBA" id="ARBA00004651"/>
    </source>
</evidence>
<dbReference type="InterPro" id="IPR035906">
    <property type="entry name" value="MetI-like_sf"/>
</dbReference>
<dbReference type="Proteomes" id="UP001273799">
    <property type="component" value="Unassembled WGS sequence"/>
</dbReference>
<comment type="similarity">
    <text evidence="7">Belongs to the binding-protein-dependent transport system permease family.</text>
</comment>
<dbReference type="InterPro" id="IPR000515">
    <property type="entry name" value="MetI-like"/>
</dbReference>
<dbReference type="PANTHER" id="PTHR43005:SF1">
    <property type="entry name" value="SPERMIDINE_PUTRESCINE TRANSPORT SYSTEM PERMEASE PROTEIN"/>
    <property type="match status" value="1"/>
</dbReference>
<feature type="transmembrane region" description="Helical" evidence="7">
    <location>
        <begin position="242"/>
        <end position="262"/>
    </location>
</feature>
<keyword evidence="11" id="KW-1185">Reference proteome</keyword>
<dbReference type="RefSeq" id="WP_083330112.1">
    <property type="nucleotide sequence ID" value="NZ_FNAU01000009.1"/>
</dbReference>
<dbReference type="GO" id="GO:0005886">
    <property type="term" value="C:plasma membrane"/>
    <property type="evidence" value="ECO:0007669"/>
    <property type="project" value="UniProtKB-SubCell"/>
</dbReference>
<keyword evidence="3" id="KW-1003">Cell membrane</keyword>
<gene>
    <name evidence="9" type="ORF">R6G71_02040</name>
    <name evidence="10" type="ORF">SAMN05421878_10986</name>
</gene>
<evidence type="ECO:0000256" key="7">
    <source>
        <dbReference type="RuleBase" id="RU363032"/>
    </source>
</evidence>
<dbReference type="GO" id="GO:0055085">
    <property type="term" value="P:transmembrane transport"/>
    <property type="evidence" value="ECO:0007669"/>
    <property type="project" value="InterPro"/>
</dbReference>
<dbReference type="Proteomes" id="UP000182744">
    <property type="component" value="Unassembled WGS sequence"/>
</dbReference>
<evidence type="ECO:0000313" key="9">
    <source>
        <dbReference type="EMBL" id="MDY5152835.1"/>
    </source>
</evidence>
<evidence type="ECO:0000256" key="3">
    <source>
        <dbReference type="ARBA" id="ARBA00022475"/>
    </source>
</evidence>
<feature type="transmembrane region" description="Helical" evidence="7">
    <location>
        <begin position="96"/>
        <end position="126"/>
    </location>
</feature>
<keyword evidence="6 7" id="KW-0472">Membrane</keyword>
<evidence type="ECO:0000259" key="8">
    <source>
        <dbReference type="PROSITE" id="PS50928"/>
    </source>
</evidence>
<evidence type="ECO:0000256" key="6">
    <source>
        <dbReference type="ARBA" id="ARBA00023136"/>
    </source>
</evidence>
<protein>
    <submittedName>
        <fullName evidence="10">Multiple sugar transport system permease protein</fullName>
    </submittedName>
    <submittedName>
        <fullName evidence="9">Sugar ABC transporter permease</fullName>
    </submittedName>
</protein>
<name>A0A1G7D2K3_9ACTO</name>
<evidence type="ECO:0000256" key="2">
    <source>
        <dbReference type="ARBA" id="ARBA00022448"/>
    </source>
</evidence>
<proteinExistence type="inferred from homology"/>
<dbReference type="EMBL" id="JAWNFU010000001">
    <property type="protein sequence ID" value="MDY5152835.1"/>
    <property type="molecule type" value="Genomic_DNA"/>
</dbReference>
<dbReference type="Gene3D" id="1.10.3720.10">
    <property type="entry name" value="MetI-like"/>
    <property type="match status" value="1"/>
</dbReference>
<keyword evidence="2 7" id="KW-0813">Transport</keyword>
<feature type="domain" description="ABC transmembrane type-1" evidence="8">
    <location>
        <begin position="101"/>
        <end position="315"/>
    </location>
</feature>
<reference evidence="10" key="1">
    <citation type="submission" date="2016-10" db="EMBL/GenBank/DDBJ databases">
        <authorList>
            <person name="de Groot N.N."/>
        </authorList>
    </citation>
    <scope>NUCLEOTIDE SEQUENCE [LARGE SCALE GENOMIC DNA]</scope>
    <source>
        <strain evidence="10">DSM 20639</strain>
    </source>
</reference>
<feature type="transmembrane region" description="Helical" evidence="7">
    <location>
        <begin position="138"/>
        <end position="159"/>
    </location>
</feature>
<dbReference type="PROSITE" id="PS50928">
    <property type="entry name" value="ABC_TM1"/>
    <property type="match status" value="1"/>
</dbReference>
<evidence type="ECO:0000256" key="5">
    <source>
        <dbReference type="ARBA" id="ARBA00022989"/>
    </source>
</evidence>
<sequence>MPHNDTATITIARVTEGKKPKRRGRRVPLTRSQRTTRRLGLILATPALLYIAIFLVFPLFYNLFLSVTNANGSNLIKGTFTFNKFANYGNVLSDPVFWQALGLSAIFTIGCLFFQYVFGFALALLFRKPFPGNGVIRALLLVGWIMPPVVTGTIWRWLFDSDFGVVNFLFGKLGVIDEPIRWLTVGPTAMVAVIIANLWVGIPFNMLLLLSGLQTIDDSLYEAAQVDGASSWRQFWSITFPLMKPVTISVLLLGVINTYKVFDLIYVMTKGGPVNATTTLPIYTYLETYTVFDFGNGAAASTLTLLLPLGLSWFYVKSLRDEE</sequence>
<organism evidence="10 11">
    <name type="scientific">Actinobaculum suis</name>
    <dbReference type="NCBI Taxonomy" id="1657"/>
    <lineage>
        <taxon>Bacteria</taxon>
        <taxon>Bacillati</taxon>
        <taxon>Actinomycetota</taxon>
        <taxon>Actinomycetes</taxon>
        <taxon>Actinomycetales</taxon>
        <taxon>Actinomycetaceae</taxon>
        <taxon>Actinobaculum</taxon>
    </lineage>
</organism>
<dbReference type="CDD" id="cd06261">
    <property type="entry name" value="TM_PBP2"/>
    <property type="match status" value="1"/>
</dbReference>
<dbReference type="Pfam" id="PF00528">
    <property type="entry name" value="BPD_transp_1"/>
    <property type="match status" value="1"/>
</dbReference>
<feature type="transmembrane region" description="Helical" evidence="7">
    <location>
        <begin position="294"/>
        <end position="316"/>
    </location>
</feature>
<feature type="transmembrane region" description="Helical" evidence="7">
    <location>
        <begin position="39"/>
        <end position="61"/>
    </location>
</feature>
<reference evidence="9" key="3">
    <citation type="submission" date="2023-10" db="EMBL/GenBank/DDBJ databases">
        <title>Whole Genome based description of the genera Actinobaculum and Actinotignum reveals a complex phylogenetic relationship within the species included in the genus Actinotignum.</title>
        <authorList>
            <person name="Jensen C.S."/>
            <person name="Dargis R."/>
            <person name="Kemp M."/>
            <person name="Christensen J.J."/>
        </authorList>
    </citation>
    <scope>NUCLEOTIDE SEQUENCE</scope>
    <source>
        <strain evidence="9">Actinobaculum_suis_CCUG19206T</strain>
    </source>
</reference>
<dbReference type="PANTHER" id="PTHR43005">
    <property type="entry name" value="BLR7065 PROTEIN"/>
    <property type="match status" value="1"/>
</dbReference>
<keyword evidence="4 7" id="KW-0812">Transmembrane</keyword>
<evidence type="ECO:0000313" key="10">
    <source>
        <dbReference type="EMBL" id="SDE45723.1"/>
    </source>
</evidence>
<evidence type="ECO:0000256" key="4">
    <source>
        <dbReference type="ARBA" id="ARBA00022692"/>
    </source>
</evidence>
<reference evidence="11" key="2">
    <citation type="submission" date="2016-10" db="EMBL/GenBank/DDBJ databases">
        <authorList>
            <person name="Varghese N."/>
        </authorList>
    </citation>
    <scope>NUCLEOTIDE SEQUENCE [LARGE SCALE GENOMIC DNA]</scope>
    <source>
        <strain evidence="11">DSM 20639</strain>
    </source>
</reference>
<comment type="subcellular location">
    <subcellularLocation>
        <location evidence="1 7">Cell membrane</location>
        <topology evidence="1 7">Multi-pass membrane protein</topology>
    </subcellularLocation>
</comment>
<dbReference type="EMBL" id="FNAU01000009">
    <property type="protein sequence ID" value="SDE45723.1"/>
    <property type="molecule type" value="Genomic_DNA"/>
</dbReference>